<accession>A0AA39LZ43</accession>
<gene>
    <name evidence="7" type="ORF">QR680_011676</name>
</gene>
<comment type="caution">
    <text evidence="7">The sequence shown here is derived from an EMBL/GenBank/DDBJ whole genome shotgun (WGS) entry which is preliminary data.</text>
</comment>
<dbReference type="SMART" id="SM00184">
    <property type="entry name" value="RING"/>
    <property type="match status" value="1"/>
</dbReference>
<dbReference type="AlphaFoldDB" id="A0AA39LZ43"/>
<keyword evidence="4" id="KW-0862">Zinc</keyword>
<dbReference type="Pfam" id="PF03265">
    <property type="entry name" value="DNase_II"/>
    <property type="match status" value="1"/>
</dbReference>
<dbReference type="SUPFAM" id="SSF57850">
    <property type="entry name" value="RING/U-box"/>
    <property type="match status" value="1"/>
</dbReference>
<proteinExistence type="inferred from homology"/>
<sequence>METALNKLLEKCKVDTKGKSDYLCTSINDQIGNQQHFMCTKMRRHYFWKILGYWKEINAVFYGESKLSDRNAEPTGEVGNKVVQRDLKKFEFPATDGTMTTMYIQLPERLPTQTANAEILFGMNTNLADMPVRMANIMKRHMLVNLIHKPVMVCGKMAPQFVVNVYAWTNNAWLQRFKSAKKDKNNKITIEEEQIYPVSKDHSKFSATGPCKNCGMLICNHDLNRHVTQMYRSGTATCKENADLNRNIRCSAIPGPVYKVNKPDFFFELLPVGSSDTVPDPADSSENRFVVDIVYEALFSDCGHNDDLKETIKGALAGNLPNVEAPSKQVDAAEVLSSTDDYSNMHLEKLNIPIPNRPFVVKNNRRYSCEVTDPFIINMYDLESGESKSFSVVGEDVNLLDSKRFGMLAIADEKMFVLHVGGRSDGVILELDVDLKGEQVISKRSIRTNTIVDVTDRITNINCLRVLQGWAIVSDGNAIYIQDSDSIFEIDYLRSKSVWKLEVDDLLESYDKRLEALRVAEAELEAGEECLHRVKLELLPKGVRDGFVCPVCRDIMEHPKVFQTCGHSICQKCEVLLRESEAERCPVCRKNTSSEELPPNWSLKNVLDLIIEEAVKSSKCSFCHKSISLRDDKRFYCSSSTQECNGKVQFSCSSCYIGDRRKRCYVEVDFDDGQLECSVRHTVKSLKF</sequence>
<evidence type="ECO:0000256" key="5">
    <source>
        <dbReference type="PROSITE-ProRule" id="PRU00175"/>
    </source>
</evidence>
<keyword evidence="2 5" id="KW-0479">Metal-binding</keyword>
<dbReference type="InterPro" id="IPR001841">
    <property type="entry name" value="Znf_RING"/>
</dbReference>
<dbReference type="PANTHER" id="PTHR24103">
    <property type="entry name" value="E3 UBIQUITIN-PROTEIN LIGASE TRIM"/>
    <property type="match status" value="1"/>
</dbReference>
<dbReference type="GO" id="GO:0008270">
    <property type="term" value="F:zinc ion binding"/>
    <property type="evidence" value="ECO:0007669"/>
    <property type="project" value="UniProtKB-KW"/>
</dbReference>
<dbReference type="PROSITE" id="PS50089">
    <property type="entry name" value="ZF_RING_2"/>
    <property type="match status" value="1"/>
</dbReference>
<feature type="domain" description="RING-type" evidence="6">
    <location>
        <begin position="549"/>
        <end position="589"/>
    </location>
</feature>
<protein>
    <recommendedName>
        <fullName evidence="6">RING-type domain-containing protein</fullName>
    </recommendedName>
</protein>
<dbReference type="GO" id="GO:0004531">
    <property type="term" value="F:deoxyribonuclease II activity"/>
    <property type="evidence" value="ECO:0007669"/>
    <property type="project" value="InterPro"/>
</dbReference>
<dbReference type="Proteomes" id="UP001175271">
    <property type="component" value="Unassembled WGS sequence"/>
</dbReference>
<dbReference type="InterPro" id="IPR050143">
    <property type="entry name" value="TRIM/RBCC"/>
</dbReference>
<dbReference type="EMBL" id="JAUCMV010000002">
    <property type="protein sequence ID" value="KAK0414918.1"/>
    <property type="molecule type" value="Genomic_DNA"/>
</dbReference>
<evidence type="ECO:0000256" key="4">
    <source>
        <dbReference type="ARBA" id="ARBA00022833"/>
    </source>
</evidence>
<organism evidence="7 8">
    <name type="scientific">Steinernema hermaphroditum</name>
    <dbReference type="NCBI Taxonomy" id="289476"/>
    <lineage>
        <taxon>Eukaryota</taxon>
        <taxon>Metazoa</taxon>
        <taxon>Ecdysozoa</taxon>
        <taxon>Nematoda</taxon>
        <taxon>Chromadorea</taxon>
        <taxon>Rhabditida</taxon>
        <taxon>Tylenchina</taxon>
        <taxon>Panagrolaimomorpha</taxon>
        <taxon>Strongyloidoidea</taxon>
        <taxon>Steinernematidae</taxon>
        <taxon>Steinernema</taxon>
    </lineage>
</organism>
<name>A0AA39LZ43_9BILA</name>
<dbReference type="InterPro" id="IPR013083">
    <property type="entry name" value="Znf_RING/FYVE/PHD"/>
</dbReference>
<reference evidence="7" key="1">
    <citation type="submission" date="2023-06" db="EMBL/GenBank/DDBJ databases">
        <title>Genomic analysis of the entomopathogenic nematode Steinernema hermaphroditum.</title>
        <authorList>
            <person name="Schwarz E.M."/>
            <person name="Heppert J.K."/>
            <person name="Baniya A."/>
            <person name="Schwartz H.T."/>
            <person name="Tan C.-H."/>
            <person name="Antoshechkin I."/>
            <person name="Sternberg P.W."/>
            <person name="Goodrich-Blair H."/>
            <person name="Dillman A.R."/>
        </authorList>
    </citation>
    <scope>NUCLEOTIDE SEQUENCE</scope>
    <source>
        <strain evidence="7">PS9179</strain>
        <tissue evidence="7">Whole animal</tissue>
    </source>
</reference>
<evidence type="ECO:0000256" key="3">
    <source>
        <dbReference type="ARBA" id="ARBA00022801"/>
    </source>
</evidence>
<keyword evidence="2 5" id="KW-0863">Zinc-finger</keyword>
<keyword evidence="8" id="KW-1185">Reference proteome</keyword>
<dbReference type="Pfam" id="PF13923">
    <property type="entry name" value="zf-C3HC4_2"/>
    <property type="match status" value="1"/>
</dbReference>
<keyword evidence="3" id="KW-0378">Hydrolase</keyword>
<comment type="similarity">
    <text evidence="1">Belongs to the DNase II family.</text>
</comment>
<dbReference type="InterPro" id="IPR004947">
    <property type="entry name" value="DNase_II"/>
</dbReference>
<dbReference type="Gene3D" id="3.30.40.10">
    <property type="entry name" value="Zinc/RING finger domain, C3HC4 (zinc finger)"/>
    <property type="match status" value="1"/>
</dbReference>
<evidence type="ECO:0000259" key="6">
    <source>
        <dbReference type="PROSITE" id="PS50089"/>
    </source>
</evidence>
<evidence type="ECO:0000256" key="1">
    <source>
        <dbReference type="ARBA" id="ARBA00007527"/>
    </source>
</evidence>
<evidence type="ECO:0000313" key="8">
    <source>
        <dbReference type="Proteomes" id="UP001175271"/>
    </source>
</evidence>
<evidence type="ECO:0000256" key="2">
    <source>
        <dbReference type="ARBA" id="ARBA00022771"/>
    </source>
</evidence>
<evidence type="ECO:0000313" key="7">
    <source>
        <dbReference type="EMBL" id="KAK0414918.1"/>
    </source>
</evidence>